<protein>
    <submittedName>
        <fullName evidence="2">Uncharacterized protein YkwD</fullName>
    </submittedName>
</protein>
<dbReference type="RefSeq" id="WP_184137785.1">
    <property type="nucleotide sequence ID" value="NZ_JACHKT010000060.1"/>
</dbReference>
<dbReference type="InterPro" id="IPR035940">
    <property type="entry name" value="CAP_sf"/>
</dbReference>
<dbReference type="Pfam" id="PF00188">
    <property type="entry name" value="CAP"/>
    <property type="match status" value="1"/>
</dbReference>
<dbReference type="AlphaFoldDB" id="A0A841EPK8"/>
<dbReference type="EMBL" id="JACHKT010000060">
    <property type="protein sequence ID" value="MBB6005722.1"/>
    <property type="molecule type" value="Genomic_DNA"/>
</dbReference>
<dbReference type="PANTHER" id="PTHR31157:SF1">
    <property type="entry name" value="SCP DOMAIN-CONTAINING PROTEIN"/>
    <property type="match status" value="1"/>
</dbReference>
<name>A0A841EPK8_9BACT</name>
<dbReference type="PANTHER" id="PTHR31157">
    <property type="entry name" value="SCP DOMAIN-CONTAINING PROTEIN"/>
    <property type="match status" value="1"/>
</dbReference>
<dbReference type="CDD" id="cd05379">
    <property type="entry name" value="CAP_bacterial"/>
    <property type="match status" value="1"/>
</dbReference>
<evidence type="ECO:0000259" key="1">
    <source>
        <dbReference type="Pfam" id="PF00188"/>
    </source>
</evidence>
<dbReference type="SUPFAM" id="SSF55797">
    <property type="entry name" value="PR-1-like"/>
    <property type="match status" value="1"/>
</dbReference>
<evidence type="ECO:0000313" key="2">
    <source>
        <dbReference type="EMBL" id="MBB6005722.1"/>
    </source>
</evidence>
<accession>A0A841EPK8</accession>
<sequence>MKYLFLIVICVESIFFQSDSSLYESNAEAFLKSAIANQVIDARNPNYELLDAALFQASNLQRKKYRLPLFSYSPILHRIASEHSEAMISKNFYSHENPYNKNNRNLSKRVLSQTNEFSQMAENIAEFDIIQSKYDTFCIIEPQRKGGDFQYIDCNTEKPIPMQTYKELAINIVNEWMSSPGHRANLLNKKYKVMGCAIRLSKNPFKTENSPFSRITQNFGG</sequence>
<dbReference type="Gene3D" id="3.40.33.10">
    <property type="entry name" value="CAP"/>
    <property type="match status" value="1"/>
</dbReference>
<keyword evidence="3" id="KW-1185">Reference proteome</keyword>
<dbReference type="InterPro" id="IPR014044">
    <property type="entry name" value="CAP_dom"/>
</dbReference>
<comment type="caution">
    <text evidence="2">The sequence shown here is derived from an EMBL/GenBank/DDBJ whole genome shotgun (WGS) entry which is preliminary data.</text>
</comment>
<dbReference type="Proteomes" id="UP000524404">
    <property type="component" value="Unassembled WGS sequence"/>
</dbReference>
<organism evidence="2 3">
    <name type="scientific">Arcicella rosea</name>
    <dbReference type="NCBI Taxonomy" id="502909"/>
    <lineage>
        <taxon>Bacteria</taxon>
        <taxon>Pseudomonadati</taxon>
        <taxon>Bacteroidota</taxon>
        <taxon>Cytophagia</taxon>
        <taxon>Cytophagales</taxon>
        <taxon>Flectobacillaceae</taxon>
        <taxon>Arcicella</taxon>
    </lineage>
</organism>
<feature type="domain" description="SCP" evidence="1">
    <location>
        <begin position="59"/>
        <end position="202"/>
    </location>
</feature>
<reference evidence="2 3" key="1">
    <citation type="submission" date="2020-08" db="EMBL/GenBank/DDBJ databases">
        <title>Functional genomics of gut bacteria from endangered species of beetles.</title>
        <authorList>
            <person name="Carlos-Shanley C."/>
        </authorList>
    </citation>
    <scope>NUCLEOTIDE SEQUENCE [LARGE SCALE GENOMIC DNA]</scope>
    <source>
        <strain evidence="2 3">S00070</strain>
    </source>
</reference>
<gene>
    <name evidence="2" type="ORF">HNP25_004401</name>
</gene>
<evidence type="ECO:0000313" key="3">
    <source>
        <dbReference type="Proteomes" id="UP000524404"/>
    </source>
</evidence>
<proteinExistence type="predicted"/>